<organism evidence="2 3">
    <name type="scientific">Neoarthrinium moseri</name>
    <dbReference type="NCBI Taxonomy" id="1658444"/>
    <lineage>
        <taxon>Eukaryota</taxon>
        <taxon>Fungi</taxon>
        <taxon>Dikarya</taxon>
        <taxon>Ascomycota</taxon>
        <taxon>Pezizomycotina</taxon>
        <taxon>Sordariomycetes</taxon>
        <taxon>Xylariomycetidae</taxon>
        <taxon>Amphisphaeriales</taxon>
        <taxon>Apiosporaceae</taxon>
        <taxon>Neoarthrinium</taxon>
    </lineage>
</organism>
<sequence>MKFSAIATSYLISLAAAAPQGIEKDATWTLSDVSANSTPGFNGALTTSYSLTITTDVSHQTAHCQAESHETGAPLGALPKTKCDPDVFAFSWTPKGQGASDGYTLEVYDATTKQHATHDIPADQIKDRPFVINDVHPHYYAGPSQFKVKTQLD</sequence>
<evidence type="ECO:0000313" key="3">
    <source>
        <dbReference type="Proteomes" id="UP000829685"/>
    </source>
</evidence>
<proteinExistence type="predicted"/>
<accession>A0A9P9WLF6</accession>
<evidence type="ECO:0008006" key="4">
    <source>
        <dbReference type="Google" id="ProtNLM"/>
    </source>
</evidence>
<name>A0A9P9WLF6_9PEZI</name>
<evidence type="ECO:0000256" key="1">
    <source>
        <dbReference type="SAM" id="SignalP"/>
    </source>
</evidence>
<dbReference type="AlphaFoldDB" id="A0A9P9WLF6"/>
<protein>
    <recommendedName>
        <fullName evidence="4">AA1-like domain-containing protein</fullName>
    </recommendedName>
</protein>
<keyword evidence="1" id="KW-0732">Signal</keyword>
<evidence type="ECO:0000313" key="2">
    <source>
        <dbReference type="EMBL" id="KAI1869365.1"/>
    </source>
</evidence>
<keyword evidence="3" id="KW-1185">Reference proteome</keyword>
<gene>
    <name evidence="2" type="ORF">JX265_006455</name>
</gene>
<feature type="signal peptide" evidence="1">
    <location>
        <begin position="1"/>
        <end position="17"/>
    </location>
</feature>
<comment type="caution">
    <text evidence="2">The sequence shown here is derived from an EMBL/GenBank/DDBJ whole genome shotgun (WGS) entry which is preliminary data.</text>
</comment>
<dbReference type="Proteomes" id="UP000829685">
    <property type="component" value="Unassembled WGS sequence"/>
</dbReference>
<feature type="chain" id="PRO_5040127707" description="AA1-like domain-containing protein" evidence="1">
    <location>
        <begin position="18"/>
        <end position="153"/>
    </location>
</feature>
<dbReference type="EMBL" id="JAFIMR010000015">
    <property type="protein sequence ID" value="KAI1869365.1"/>
    <property type="molecule type" value="Genomic_DNA"/>
</dbReference>
<reference evidence="2" key="1">
    <citation type="submission" date="2021-03" db="EMBL/GenBank/DDBJ databases">
        <title>Revisited historic fungal species revealed as producer of novel bioactive compounds through whole genome sequencing and comparative genomics.</title>
        <authorList>
            <person name="Vignolle G.A."/>
            <person name="Hochenegger N."/>
            <person name="Mach R.L."/>
            <person name="Mach-Aigner A.R."/>
            <person name="Javad Rahimi M."/>
            <person name="Salim K.A."/>
            <person name="Chan C.M."/>
            <person name="Lim L.B.L."/>
            <person name="Cai F."/>
            <person name="Druzhinina I.S."/>
            <person name="U'Ren J.M."/>
            <person name="Derntl C."/>
        </authorList>
    </citation>
    <scope>NUCLEOTIDE SEQUENCE</scope>
    <source>
        <strain evidence="2">TUCIM 5799</strain>
    </source>
</reference>
<dbReference type="OrthoDB" id="4677810at2759"/>